<evidence type="ECO:0000256" key="2">
    <source>
        <dbReference type="PROSITE-ProRule" id="PRU00284"/>
    </source>
</evidence>
<dbReference type="GO" id="GO:0019825">
    <property type="term" value="F:oxygen binding"/>
    <property type="evidence" value="ECO:0007669"/>
    <property type="project" value="InterPro"/>
</dbReference>
<gene>
    <name evidence="4" type="ORF">ABE65_003405</name>
</gene>
<dbReference type="InterPro" id="IPR009050">
    <property type="entry name" value="Globin-like_sf"/>
</dbReference>
<dbReference type="Pfam" id="PF11563">
    <property type="entry name" value="Protoglobin"/>
    <property type="match status" value="1"/>
</dbReference>
<dbReference type="SUPFAM" id="SSF46458">
    <property type="entry name" value="Globin-like"/>
    <property type="match status" value="1"/>
</dbReference>
<organism evidence="4 5">
    <name type="scientific">Fictibacillus phosphorivorans</name>
    <dbReference type="NCBI Taxonomy" id="1221500"/>
    <lineage>
        <taxon>Bacteria</taxon>
        <taxon>Bacillati</taxon>
        <taxon>Bacillota</taxon>
        <taxon>Bacilli</taxon>
        <taxon>Bacillales</taxon>
        <taxon>Fictibacillaceae</taxon>
        <taxon>Fictibacillus</taxon>
    </lineage>
</organism>
<proteinExistence type="predicted"/>
<accession>A0A160IKV9</accession>
<dbReference type="Proteomes" id="UP000076623">
    <property type="component" value="Chromosome"/>
</dbReference>
<dbReference type="GO" id="GO:0020037">
    <property type="term" value="F:heme binding"/>
    <property type="evidence" value="ECO:0007669"/>
    <property type="project" value="InterPro"/>
</dbReference>
<dbReference type="InterPro" id="IPR044398">
    <property type="entry name" value="Globin-sensor_dom"/>
</dbReference>
<dbReference type="Pfam" id="PF00015">
    <property type="entry name" value="MCPsignal"/>
    <property type="match status" value="1"/>
</dbReference>
<dbReference type="SUPFAM" id="SSF58104">
    <property type="entry name" value="Methyl-accepting chemotaxis protein (MCP) signaling domain"/>
    <property type="match status" value="1"/>
</dbReference>
<reference evidence="4 5" key="1">
    <citation type="submission" date="2016-04" db="EMBL/GenBank/DDBJ databases">
        <title>Complete genome sequence of Fictibacillus phosphorivorans G25-29, a strain toxic to nematodes.</title>
        <authorList>
            <person name="Zheng Z."/>
        </authorList>
    </citation>
    <scope>NUCLEOTIDE SEQUENCE [LARGE SCALE GENOMIC DNA]</scope>
    <source>
        <strain evidence="4 5">G25-29</strain>
    </source>
</reference>
<dbReference type="EMBL" id="CP015378">
    <property type="protein sequence ID" value="ANC75912.1"/>
    <property type="molecule type" value="Genomic_DNA"/>
</dbReference>
<dbReference type="InterPro" id="IPR012292">
    <property type="entry name" value="Globin/Proto"/>
</dbReference>
<evidence type="ECO:0000259" key="3">
    <source>
        <dbReference type="PROSITE" id="PS50111"/>
    </source>
</evidence>
<evidence type="ECO:0000313" key="4">
    <source>
        <dbReference type="EMBL" id="ANC75912.1"/>
    </source>
</evidence>
<evidence type="ECO:0000256" key="1">
    <source>
        <dbReference type="ARBA" id="ARBA00023224"/>
    </source>
</evidence>
<dbReference type="GO" id="GO:0007165">
    <property type="term" value="P:signal transduction"/>
    <property type="evidence" value="ECO:0007669"/>
    <property type="project" value="UniProtKB-KW"/>
</dbReference>
<keyword evidence="1 2" id="KW-0807">Transducer</keyword>
<dbReference type="SMART" id="SM00283">
    <property type="entry name" value="MA"/>
    <property type="match status" value="1"/>
</dbReference>
<keyword evidence="5" id="KW-1185">Reference proteome</keyword>
<dbReference type="STRING" id="1221500.ABE65_003405"/>
<evidence type="ECO:0000313" key="5">
    <source>
        <dbReference type="Proteomes" id="UP000076623"/>
    </source>
</evidence>
<dbReference type="RefSeq" id="WP_066391326.1">
    <property type="nucleotide sequence ID" value="NZ_CP015378.1"/>
</dbReference>
<feature type="domain" description="Methyl-accepting transducer" evidence="3">
    <location>
        <begin position="205"/>
        <end position="424"/>
    </location>
</feature>
<dbReference type="CDD" id="cd01068">
    <property type="entry name" value="globin_sensor"/>
    <property type="match status" value="1"/>
</dbReference>
<dbReference type="Gene3D" id="1.10.490.10">
    <property type="entry name" value="Globins"/>
    <property type="match status" value="1"/>
</dbReference>
<dbReference type="PROSITE" id="PS50111">
    <property type="entry name" value="CHEMOTAXIS_TRANSDUC_2"/>
    <property type="match status" value="1"/>
</dbReference>
<dbReference type="AlphaFoldDB" id="A0A160IKV9"/>
<dbReference type="InterPro" id="IPR039379">
    <property type="entry name" value="Protoglobin_sensor_dom"/>
</dbReference>
<dbReference type="PANTHER" id="PTHR32089:SF118">
    <property type="entry name" value="HEME-BASED AEROTACTIC TRANSDUCER HEMAT"/>
    <property type="match status" value="1"/>
</dbReference>
<name>A0A160IKV9_9BACL</name>
<dbReference type="PANTHER" id="PTHR32089">
    <property type="entry name" value="METHYL-ACCEPTING CHEMOTAXIS PROTEIN MCPB"/>
    <property type="match status" value="1"/>
</dbReference>
<protein>
    <recommendedName>
        <fullName evidence="3">Methyl-accepting transducer domain-containing protein</fullName>
    </recommendedName>
</protein>
<dbReference type="Gene3D" id="1.10.287.950">
    <property type="entry name" value="Methyl-accepting chemotaxis protein"/>
    <property type="match status" value="1"/>
</dbReference>
<dbReference type="KEGG" id="fpn:ABE65_003405"/>
<dbReference type="GO" id="GO:0016020">
    <property type="term" value="C:membrane"/>
    <property type="evidence" value="ECO:0007669"/>
    <property type="project" value="InterPro"/>
</dbReference>
<sequence>MASILSILTKKKSTTAVLNPTEIVTEEVKILVSPNSEWQKQLRMISLTVDDLAIIRSIKPLISENIEEIVNQFYKNIEHVPGLMEIIQKHSSVNKLQLTLIKHIQEMFDGIIDTNYIEQRKVIAHIHFKIGLQPKWYICSFQDMLLSFLSILDKHIENKNEYQLAVKAVTKILNFEQQIVLEAFESEQIKQREKHEEQKRQIALSVGDSVEELASISEETSAALEELTSKADEVVVFAKSTAESAVQVSNHSLAGKDKLDDHQQMILKVKDQSEQITAELINLEQATVKINDVVDIVTAIAEQTNLLSLNAAIEAARAGEAGKGFSVVAHEVRKLADQTKTSVSGVSELVKNTHKRIEAVTQSVDSIHHYINDSVSEATEISDFFVAILSKMEESTDRSGKLEKEVEVMAEVIEELSHAVGQIAVSADSLTDVTKTMQQE</sequence>
<dbReference type="InterPro" id="IPR004089">
    <property type="entry name" value="MCPsignal_dom"/>
</dbReference>